<dbReference type="Gene3D" id="2.30.240.10">
    <property type="entry name" value="At5g01610-like"/>
    <property type="match status" value="1"/>
</dbReference>
<dbReference type="InterPro" id="IPR007493">
    <property type="entry name" value="DUF538"/>
</dbReference>
<reference evidence="2 3" key="1">
    <citation type="submission" date="2022-03" db="EMBL/GenBank/DDBJ databases">
        <authorList>
            <person name="Macdonald S."/>
            <person name="Ahmed S."/>
            <person name="Newling K."/>
        </authorList>
    </citation>
    <scope>NUCLEOTIDE SEQUENCE [LARGE SCALE GENOMIC DNA]</scope>
</reference>
<dbReference type="InterPro" id="IPR036758">
    <property type="entry name" value="At5g01610-like"/>
</dbReference>
<dbReference type="Pfam" id="PF04398">
    <property type="entry name" value="DUF538"/>
    <property type="match status" value="1"/>
</dbReference>
<proteinExistence type="predicted"/>
<evidence type="ECO:0000256" key="1">
    <source>
        <dbReference type="SAM" id="SignalP"/>
    </source>
</evidence>
<name>A0ABC8IWV6_ERUVS</name>
<dbReference type="Proteomes" id="UP001642260">
    <property type="component" value="Unassembled WGS sequence"/>
</dbReference>
<protein>
    <submittedName>
        <fullName evidence="2">Uncharacterized protein</fullName>
    </submittedName>
</protein>
<dbReference type="SUPFAM" id="SSF141562">
    <property type="entry name" value="At5g01610-like"/>
    <property type="match status" value="1"/>
</dbReference>
<dbReference type="AlphaFoldDB" id="A0ABC8IWV6"/>
<evidence type="ECO:0000313" key="3">
    <source>
        <dbReference type="Proteomes" id="UP001642260"/>
    </source>
</evidence>
<comment type="caution">
    <text evidence="2">The sequence shown here is derived from an EMBL/GenBank/DDBJ whole genome shotgun (WGS) entry which is preliminary data.</text>
</comment>
<keyword evidence="3" id="KW-1185">Reference proteome</keyword>
<feature type="chain" id="PRO_5044819129" evidence="1">
    <location>
        <begin position="25"/>
        <end position="170"/>
    </location>
</feature>
<dbReference type="PANTHER" id="PTHR31676:SF156">
    <property type="entry name" value="F22D16.19 PROTEIN"/>
    <property type="match status" value="1"/>
</dbReference>
<organism evidence="2 3">
    <name type="scientific">Eruca vesicaria subsp. sativa</name>
    <name type="common">Garden rocket</name>
    <name type="synonym">Eruca sativa</name>
    <dbReference type="NCBI Taxonomy" id="29727"/>
    <lineage>
        <taxon>Eukaryota</taxon>
        <taxon>Viridiplantae</taxon>
        <taxon>Streptophyta</taxon>
        <taxon>Embryophyta</taxon>
        <taxon>Tracheophyta</taxon>
        <taxon>Spermatophyta</taxon>
        <taxon>Magnoliopsida</taxon>
        <taxon>eudicotyledons</taxon>
        <taxon>Gunneridae</taxon>
        <taxon>Pentapetalae</taxon>
        <taxon>rosids</taxon>
        <taxon>malvids</taxon>
        <taxon>Brassicales</taxon>
        <taxon>Brassicaceae</taxon>
        <taxon>Brassiceae</taxon>
        <taxon>Eruca</taxon>
    </lineage>
</organism>
<evidence type="ECO:0000313" key="2">
    <source>
        <dbReference type="EMBL" id="CAH8305326.1"/>
    </source>
</evidence>
<gene>
    <name evidence="2" type="ORF">ERUC_LOCUS3833</name>
</gene>
<dbReference type="PANTHER" id="PTHR31676">
    <property type="entry name" value="T31J12.3 PROTEIN-RELATED"/>
    <property type="match status" value="1"/>
</dbReference>
<keyword evidence="1" id="KW-0732">Signal</keyword>
<accession>A0ABC8IWV6</accession>
<feature type="signal peptide" evidence="1">
    <location>
        <begin position="1"/>
        <end position="24"/>
    </location>
</feature>
<sequence>MSLFPILTASFLFLFSLTPPSTTASTSNDSPTAYTLLQSYNFPVGILPKGVLSYDLDKSTGRFHAYFDKSCTFSLQGSYQLDYKSTISGVISENKITRLTGVKVRVLFLWLNIVEVIRNGDELEFSVGITSANFGIEEFYESPQCGCGFDCNGLRLESESLGRNSFVSSV</sequence>
<dbReference type="EMBL" id="CAKOAT010061044">
    <property type="protein sequence ID" value="CAH8305326.1"/>
    <property type="molecule type" value="Genomic_DNA"/>
</dbReference>